<dbReference type="InterPro" id="IPR001845">
    <property type="entry name" value="HTH_ArsR_DNA-bd_dom"/>
</dbReference>
<reference evidence="2 3" key="1">
    <citation type="submission" date="2021-09" db="EMBL/GenBank/DDBJ databases">
        <title>The complete genome sequence of a new microorganism.</title>
        <authorList>
            <person name="Zi Z."/>
        </authorList>
    </citation>
    <scope>NUCLEOTIDE SEQUENCE [LARGE SCALE GENOMIC DNA]</scope>
    <source>
        <strain evidence="2 3">WGZ8</strain>
    </source>
</reference>
<evidence type="ECO:0000259" key="1">
    <source>
        <dbReference type="SMART" id="SM00418"/>
    </source>
</evidence>
<dbReference type="Gene3D" id="1.10.10.10">
    <property type="entry name" value="Winged helix-like DNA-binding domain superfamily/Winged helix DNA-binding domain"/>
    <property type="match status" value="1"/>
</dbReference>
<gene>
    <name evidence="2" type="ORF">K9B37_03680</name>
</gene>
<dbReference type="CDD" id="cd00090">
    <property type="entry name" value="HTH_ARSR"/>
    <property type="match status" value="1"/>
</dbReference>
<name>A0ABS7VIR9_9HYPH</name>
<dbReference type="SMART" id="SM00418">
    <property type="entry name" value="HTH_ARSR"/>
    <property type="match status" value="1"/>
</dbReference>
<protein>
    <submittedName>
        <fullName evidence="2">Helix-turn-helix domain-containing protein</fullName>
    </submittedName>
</protein>
<dbReference type="InterPro" id="IPR036390">
    <property type="entry name" value="WH_DNA-bd_sf"/>
</dbReference>
<sequence length="107" mass="12407">MSIDDENGKVFKALSAATRRAILDALKDHPQTTGTLCERFRPLDRCTVMQHLKVLEAADLIIVRRQGRERWNHLNPLPIKHIHDRWIGPYAERAIEMLDRLKTDLEG</sequence>
<dbReference type="SUPFAM" id="SSF46785">
    <property type="entry name" value="Winged helix' DNA-binding domain"/>
    <property type="match status" value="1"/>
</dbReference>
<evidence type="ECO:0000313" key="2">
    <source>
        <dbReference type="EMBL" id="MBZ6075395.1"/>
    </source>
</evidence>
<evidence type="ECO:0000313" key="3">
    <source>
        <dbReference type="Proteomes" id="UP000704176"/>
    </source>
</evidence>
<accession>A0ABS7VIR9</accession>
<organism evidence="2 3">
    <name type="scientific">Microvirga puerhi</name>
    <dbReference type="NCBI Taxonomy" id="2876078"/>
    <lineage>
        <taxon>Bacteria</taxon>
        <taxon>Pseudomonadati</taxon>
        <taxon>Pseudomonadota</taxon>
        <taxon>Alphaproteobacteria</taxon>
        <taxon>Hyphomicrobiales</taxon>
        <taxon>Methylobacteriaceae</taxon>
        <taxon>Microvirga</taxon>
    </lineage>
</organism>
<dbReference type="InterPro" id="IPR036388">
    <property type="entry name" value="WH-like_DNA-bd_sf"/>
</dbReference>
<dbReference type="Proteomes" id="UP000704176">
    <property type="component" value="Unassembled WGS sequence"/>
</dbReference>
<dbReference type="EMBL" id="JAIRBM010000002">
    <property type="protein sequence ID" value="MBZ6075395.1"/>
    <property type="molecule type" value="Genomic_DNA"/>
</dbReference>
<feature type="domain" description="HTH arsR-type" evidence="1">
    <location>
        <begin position="9"/>
        <end position="84"/>
    </location>
</feature>
<dbReference type="PRINTS" id="PR00778">
    <property type="entry name" value="HTHARSR"/>
</dbReference>
<dbReference type="PANTHER" id="PTHR38600:SF1">
    <property type="entry name" value="TRANSCRIPTIONAL REGULATORY PROTEIN"/>
    <property type="match status" value="1"/>
</dbReference>
<proteinExistence type="predicted"/>
<dbReference type="Pfam" id="PF12840">
    <property type="entry name" value="HTH_20"/>
    <property type="match status" value="1"/>
</dbReference>
<keyword evidence="3" id="KW-1185">Reference proteome</keyword>
<dbReference type="PANTHER" id="PTHR38600">
    <property type="entry name" value="TRANSCRIPTIONAL REGULATORY PROTEIN"/>
    <property type="match status" value="1"/>
</dbReference>
<dbReference type="RefSeq" id="WP_224311435.1">
    <property type="nucleotide sequence ID" value="NZ_JAIRBM010000002.1"/>
</dbReference>
<comment type="caution">
    <text evidence="2">The sequence shown here is derived from an EMBL/GenBank/DDBJ whole genome shotgun (WGS) entry which is preliminary data.</text>
</comment>
<dbReference type="InterPro" id="IPR011991">
    <property type="entry name" value="ArsR-like_HTH"/>
</dbReference>